<gene>
    <name evidence="1" type="ORF">HNY73_013650</name>
</gene>
<name>A0A8T0EYQ3_ARGBR</name>
<dbReference type="Proteomes" id="UP000807504">
    <property type="component" value="Unassembled WGS sequence"/>
</dbReference>
<comment type="caution">
    <text evidence="1">The sequence shown here is derived from an EMBL/GenBank/DDBJ whole genome shotgun (WGS) entry which is preliminary data.</text>
</comment>
<proteinExistence type="predicted"/>
<keyword evidence="2" id="KW-1185">Reference proteome</keyword>
<reference evidence="1" key="1">
    <citation type="journal article" date="2020" name="bioRxiv">
        <title>Chromosome-level reference genome of the European wasp spider Argiope bruennichi: a resource for studies on range expansion and evolutionary adaptation.</title>
        <authorList>
            <person name="Sheffer M.M."/>
            <person name="Hoppe A."/>
            <person name="Krehenwinkel H."/>
            <person name="Uhl G."/>
            <person name="Kuss A.W."/>
            <person name="Jensen L."/>
            <person name="Jensen C."/>
            <person name="Gillespie R.G."/>
            <person name="Hoff K.J."/>
            <person name="Prost S."/>
        </authorList>
    </citation>
    <scope>NUCLEOTIDE SEQUENCE</scope>
</reference>
<dbReference type="EMBL" id="JABXBU010001863">
    <property type="protein sequence ID" value="KAF8783495.1"/>
    <property type="molecule type" value="Genomic_DNA"/>
</dbReference>
<organism evidence="1 2">
    <name type="scientific">Argiope bruennichi</name>
    <name type="common">Wasp spider</name>
    <name type="synonym">Aranea bruennichi</name>
    <dbReference type="NCBI Taxonomy" id="94029"/>
    <lineage>
        <taxon>Eukaryota</taxon>
        <taxon>Metazoa</taxon>
        <taxon>Ecdysozoa</taxon>
        <taxon>Arthropoda</taxon>
        <taxon>Chelicerata</taxon>
        <taxon>Arachnida</taxon>
        <taxon>Araneae</taxon>
        <taxon>Araneomorphae</taxon>
        <taxon>Entelegynae</taxon>
        <taxon>Araneoidea</taxon>
        <taxon>Araneidae</taxon>
        <taxon>Argiope</taxon>
    </lineage>
</organism>
<protein>
    <submittedName>
        <fullName evidence="1">Uncharacterized protein</fullName>
    </submittedName>
</protein>
<dbReference type="AlphaFoldDB" id="A0A8T0EYQ3"/>
<sequence length="263" mass="29279">MIAPFHQCATVTGLSFEQKALAEITVEIRSLSLVLPETKHKGARVNNGSSLKSMLFLLSFLCFLAAVYGQNNLDEIYDEYPFHLNRVDMDALNKTNNLDEVYSLSYPYSYLPSVGYSTIPQAGHQSIFFDMPPVILVQRNSTANPRNETTNKSQISEEKLKIPVAHKAIASLNNLINFTNSTASHVGNALGVGSIFESNSTADLKEADFLRNNATNSTEPSSQRLPSPVNISHFDHYLFPFTAYVLNRGEIPFTHPYAHPFVF</sequence>
<reference evidence="1" key="2">
    <citation type="submission" date="2020-06" db="EMBL/GenBank/DDBJ databases">
        <authorList>
            <person name="Sheffer M."/>
        </authorList>
    </citation>
    <scope>NUCLEOTIDE SEQUENCE</scope>
</reference>
<accession>A0A8T0EYQ3</accession>
<evidence type="ECO:0000313" key="1">
    <source>
        <dbReference type="EMBL" id="KAF8783495.1"/>
    </source>
</evidence>
<evidence type="ECO:0000313" key="2">
    <source>
        <dbReference type="Proteomes" id="UP000807504"/>
    </source>
</evidence>